<dbReference type="InterPro" id="IPR046527">
    <property type="entry name" value="PIR2-like_helical"/>
</dbReference>
<accession>A0A835AA50</accession>
<feature type="domain" description="PIR2-like helical" evidence="1">
    <location>
        <begin position="7"/>
        <end position="50"/>
    </location>
</feature>
<gene>
    <name evidence="2" type="ORF">HU200_060788</name>
</gene>
<dbReference type="Pfam" id="PF20235">
    <property type="entry name" value="PIR2-like_helical"/>
    <property type="match status" value="2"/>
</dbReference>
<dbReference type="OrthoDB" id="688473at2759"/>
<proteinExistence type="predicted"/>
<dbReference type="Proteomes" id="UP000636709">
    <property type="component" value="Unassembled WGS sequence"/>
</dbReference>
<evidence type="ECO:0000313" key="3">
    <source>
        <dbReference type="Proteomes" id="UP000636709"/>
    </source>
</evidence>
<keyword evidence="3" id="KW-1185">Reference proteome</keyword>
<evidence type="ECO:0000313" key="2">
    <source>
        <dbReference type="EMBL" id="KAF8656082.1"/>
    </source>
</evidence>
<name>A0A835AA50_9POAL</name>
<reference evidence="2" key="1">
    <citation type="submission" date="2020-07" db="EMBL/GenBank/DDBJ databases">
        <title>Genome sequence and genetic diversity analysis of an under-domesticated orphan crop, white fonio (Digitaria exilis).</title>
        <authorList>
            <person name="Bennetzen J.L."/>
            <person name="Chen S."/>
            <person name="Ma X."/>
            <person name="Wang X."/>
            <person name="Yssel A.E.J."/>
            <person name="Chaluvadi S.R."/>
            <person name="Johnson M."/>
            <person name="Gangashetty P."/>
            <person name="Hamidou F."/>
            <person name="Sanogo M.D."/>
            <person name="Zwaenepoel A."/>
            <person name="Wallace J."/>
            <person name="Van De Peer Y."/>
            <person name="Van Deynze A."/>
        </authorList>
    </citation>
    <scope>NUCLEOTIDE SEQUENCE</scope>
    <source>
        <tissue evidence="2">Leaves</tissue>
    </source>
</reference>
<protein>
    <recommendedName>
        <fullName evidence="1">PIR2-like helical domain-containing protein</fullName>
    </recommendedName>
</protein>
<comment type="caution">
    <text evidence="2">The sequence shown here is derived from an EMBL/GenBank/DDBJ whole genome shotgun (WGS) entry which is preliminary data.</text>
</comment>
<feature type="domain" description="PIR2-like helical" evidence="1">
    <location>
        <begin position="170"/>
        <end position="279"/>
    </location>
</feature>
<dbReference type="AlphaFoldDB" id="A0A835AA50"/>
<sequence>MPGKGSENIAKRSLDGLVAFLTCLFPYLFDLEAVRYLDAADADPLVAALHIINRRGMVKFNKNSPTVLAAIKAALRCAAIAAEDPDPQQFMEGWMNISPGVGEFATKLSFPMARHDDESYVWRLIVTPTPDLELEEPWKLANVRLAKQKPIRQEELPPARPAKKRMLLATIHRFYLKALGSLPESELRERLHYSMLQGGHCFGPLDPVSNIIVNTLWYDHKFPISKQVTLQMTSTQCLWRVAARSLYGLVSFLCTRYPSLTPDQALQRLLDTGANLQDADPYLFSMPEPENKRPSCWSGCLQIGSGKPDATAPSVSVPEAYLAAATAAFHSNPLSHREFLASPNTVANLQTARRVMRLQDGRLLSSKDLEMLCMCIFECPSSAGFPQKQLETEPKKVNIVLYTHVNECRCVFWRQQKRASRMVAAALSKFNETAVGFFYSSLLLAPQLYRKCISYNNS</sequence>
<dbReference type="PANTHER" id="PTHR33120">
    <property type="entry name" value="EXPRESSED PROTEIN-RELATED"/>
    <property type="match status" value="1"/>
</dbReference>
<evidence type="ECO:0000259" key="1">
    <source>
        <dbReference type="Pfam" id="PF20235"/>
    </source>
</evidence>
<dbReference type="PANTHER" id="PTHR33120:SF57">
    <property type="entry name" value="PIR2-LIKE HELICAL DOMAIN-CONTAINING PROTEIN"/>
    <property type="match status" value="1"/>
</dbReference>
<organism evidence="2 3">
    <name type="scientific">Digitaria exilis</name>
    <dbReference type="NCBI Taxonomy" id="1010633"/>
    <lineage>
        <taxon>Eukaryota</taxon>
        <taxon>Viridiplantae</taxon>
        <taxon>Streptophyta</taxon>
        <taxon>Embryophyta</taxon>
        <taxon>Tracheophyta</taxon>
        <taxon>Spermatophyta</taxon>
        <taxon>Magnoliopsida</taxon>
        <taxon>Liliopsida</taxon>
        <taxon>Poales</taxon>
        <taxon>Poaceae</taxon>
        <taxon>PACMAD clade</taxon>
        <taxon>Panicoideae</taxon>
        <taxon>Panicodae</taxon>
        <taxon>Paniceae</taxon>
        <taxon>Anthephorinae</taxon>
        <taxon>Digitaria</taxon>
    </lineage>
</organism>
<dbReference type="EMBL" id="JACEFO010002569">
    <property type="protein sequence ID" value="KAF8656082.1"/>
    <property type="molecule type" value="Genomic_DNA"/>
</dbReference>